<evidence type="ECO:0000313" key="7">
    <source>
        <dbReference type="EMBL" id="ANW97300.1"/>
    </source>
</evidence>
<evidence type="ECO:0000256" key="1">
    <source>
        <dbReference type="ARBA" id="ARBA00001974"/>
    </source>
</evidence>
<dbReference type="GO" id="GO:0006555">
    <property type="term" value="P:methionine metabolic process"/>
    <property type="evidence" value="ECO:0007669"/>
    <property type="project" value="InterPro"/>
</dbReference>
<dbReference type="Pfam" id="PF02219">
    <property type="entry name" value="MTHFR"/>
    <property type="match status" value="1"/>
</dbReference>
<keyword evidence="4 6" id="KW-0274">FAD</keyword>
<reference evidence="7 8" key="1">
    <citation type="submission" date="2016-02" db="EMBL/GenBank/DDBJ databases">
        <authorList>
            <person name="Wen L."/>
            <person name="He K."/>
            <person name="Yang H."/>
        </authorList>
    </citation>
    <scope>NUCLEOTIDE SEQUENCE [LARGE SCALE GENOMIC DNA]</scope>
    <source>
        <strain evidence="7 8">CZ1127</strain>
    </source>
</reference>
<evidence type="ECO:0000256" key="5">
    <source>
        <dbReference type="ARBA" id="ARBA00023002"/>
    </source>
</evidence>
<evidence type="ECO:0000256" key="3">
    <source>
        <dbReference type="ARBA" id="ARBA00022630"/>
    </source>
</evidence>
<sequence>MNSQELKKKIENKEGGYLFYGLTPPKISTPVEKIDGISQRQIERIKNLPIDGLVLYDIQDESSRTHLPRPFPFLHTWAPDEYANQYLQELNVPKIIYKSVGKFTESSLKEWLVANEDTIDLTVFVGAPSKQQQVNLSLQDAYKIKKASNSTIKLGGVTIPERHFAKGDEHIRLSNKIGSGCTFFISQCVYNLDNAKSFLSDYHYKTQEKNIAPAPIIFTLTPCGSVKTLEFTKWLGIDIPRWLENDLTSSEDILAKSIEVCKYIAKELIKFAKEKNMPIGFNIESVAIRKAEIEASIELVKSVKEMMI</sequence>
<comment type="similarity">
    <text evidence="6">Belongs to the methylenetetrahydrofolate reductase family.</text>
</comment>
<keyword evidence="5 6" id="KW-0560">Oxidoreductase</keyword>
<evidence type="ECO:0000256" key="2">
    <source>
        <dbReference type="ARBA" id="ARBA00004777"/>
    </source>
</evidence>
<dbReference type="InterPro" id="IPR003171">
    <property type="entry name" value="Mehydrof_redctse-like"/>
</dbReference>
<dbReference type="AlphaFoldDB" id="A0A1B1Y943"/>
<dbReference type="UniPathway" id="UPA00193"/>
<dbReference type="Gene3D" id="3.20.20.220">
    <property type="match status" value="1"/>
</dbReference>
<keyword evidence="3 6" id="KW-0285">Flavoprotein</keyword>
<dbReference type="EMBL" id="CP014224">
    <property type="protein sequence ID" value="ANW97300.1"/>
    <property type="molecule type" value="Genomic_DNA"/>
</dbReference>
<organism evidence="7 8">
    <name type="scientific">Wenyingzhuangia fucanilytica</name>
    <dbReference type="NCBI Taxonomy" id="1790137"/>
    <lineage>
        <taxon>Bacteria</taxon>
        <taxon>Pseudomonadati</taxon>
        <taxon>Bacteroidota</taxon>
        <taxon>Flavobacteriia</taxon>
        <taxon>Flavobacteriales</taxon>
        <taxon>Flavobacteriaceae</taxon>
        <taxon>Wenyingzhuangia</taxon>
    </lineage>
</organism>
<dbReference type="KEGG" id="wfu:AXE80_13795"/>
<dbReference type="STRING" id="1790137.AXE80_13795"/>
<evidence type="ECO:0000313" key="8">
    <source>
        <dbReference type="Proteomes" id="UP000092967"/>
    </source>
</evidence>
<evidence type="ECO:0000256" key="4">
    <source>
        <dbReference type="ARBA" id="ARBA00022827"/>
    </source>
</evidence>
<dbReference type="InterPro" id="IPR029041">
    <property type="entry name" value="FAD-linked_oxidoreductase-like"/>
</dbReference>
<dbReference type="SUPFAM" id="SSF51730">
    <property type="entry name" value="FAD-linked oxidoreductase"/>
    <property type="match status" value="1"/>
</dbReference>
<dbReference type="OrthoDB" id="4367389at2"/>
<dbReference type="Proteomes" id="UP000092967">
    <property type="component" value="Chromosome"/>
</dbReference>
<protein>
    <recommendedName>
        <fullName evidence="6">Methylenetetrahydrofolate reductase</fullName>
    </recommendedName>
</protein>
<dbReference type="RefSeq" id="WP_068828379.1">
    <property type="nucleotide sequence ID" value="NZ_CP014224.1"/>
</dbReference>
<comment type="cofactor">
    <cofactor evidence="1 6">
        <name>FAD</name>
        <dbReference type="ChEBI" id="CHEBI:57692"/>
    </cofactor>
</comment>
<dbReference type="GO" id="GO:0004489">
    <property type="term" value="F:methylenetetrahydrofolate reductase [NAD(P)H] activity"/>
    <property type="evidence" value="ECO:0007669"/>
    <property type="project" value="InterPro"/>
</dbReference>
<proteinExistence type="inferred from homology"/>
<dbReference type="GO" id="GO:0035999">
    <property type="term" value="P:tetrahydrofolate interconversion"/>
    <property type="evidence" value="ECO:0007669"/>
    <property type="project" value="UniProtKB-UniPathway"/>
</dbReference>
<comment type="pathway">
    <text evidence="2 6">One-carbon metabolism; tetrahydrofolate interconversion.</text>
</comment>
<name>A0A1B1Y943_9FLAO</name>
<evidence type="ECO:0000256" key="6">
    <source>
        <dbReference type="RuleBase" id="RU003862"/>
    </source>
</evidence>
<gene>
    <name evidence="7" type="ORF">AXE80_13795</name>
</gene>
<keyword evidence="8" id="KW-1185">Reference proteome</keyword>
<accession>A0A1B1Y943</accession>